<evidence type="ECO:0000313" key="2">
    <source>
        <dbReference type="Proteomes" id="UP000198287"/>
    </source>
</evidence>
<name>A0A226DWD3_FOLCA</name>
<organism evidence="1 2">
    <name type="scientific">Folsomia candida</name>
    <name type="common">Springtail</name>
    <dbReference type="NCBI Taxonomy" id="158441"/>
    <lineage>
        <taxon>Eukaryota</taxon>
        <taxon>Metazoa</taxon>
        <taxon>Ecdysozoa</taxon>
        <taxon>Arthropoda</taxon>
        <taxon>Hexapoda</taxon>
        <taxon>Collembola</taxon>
        <taxon>Entomobryomorpha</taxon>
        <taxon>Isotomoidea</taxon>
        <taxon>Isotomidae</taxon>
        <taxon>Proisotominae</taxon>
        <taxon>Folsomia</taxon>
    </lineage>
</organism>
<dbReference type="InterPro" id="IPR036249">
    <property type="entry name" value="Thioredoxin-like_sf"/>
</dbReference>
<gene>
    <name evidence="1" type="ORF">Fcan01_16277</name>
</gene>
<reference evidence="1 2" key="1">
    <citation type="submission" date="2015-12" db="EMBL/GenBank/DDBJ databases">
        <title>The genome of Folsomia candida.</title>
        <authorList>
            <person name="Faddeeva A."/>
            <person name="Derks M.F."/>
            <person name="Anvar Y."/>
            <person name="Smit S."/>
            <person name="Van Straalen N."/>
            <person name="Roelofs D."/>
        </authorList>
    </citation>
    <scope>NUCLEOTIDE SEQUENCE [LARGE SCALE GENOMIC DNA]</scope>
    <source>
        <strain evidence="1 2">VU population</strain>
        <tissue evidence="1">Whole body</tissue>
    </source>
</reference>
<proteinExistence type="predicted"/>
<evidence type="ECO:0000313" key="1">
    <source>
        <dbReference type="EMBL" id="OXA49001.1"/>
    </source>
</evidence>
<dbReference type="EMBL" id="LNIX01000011">
    <property type="protein sequence ID" value="OXA49001.1"/>
    <property type="molecule type" value="Genomic_DNA"/>
</dbReference>
<keyword evidence="2" id="KW-1185">Reference proteome</keyword>
<dbReference type="Gene3D" id="3.40.30.10">
    <property type="entry name" value="Glutaredoxin"/>
    <property type="match status" value="1"/>
</dbReference>
<accession>A0A226DWD3</accession>
<dbReference type="AlphaFoldDB" id="A0A226DWD3"/>
<comment type="caution">
    <text evidence="1">The sequence shown here is derived from an EMBL/GenBank/DDBJ whole genome shotgun (WGS) entry which is preliminary data.</text>
</comment>
<sequence>MCHNNRPRKRIIKKLSVGTVQTQLDGVELLYLRRHAQELLVLHMKDLLQRLTESTKEQERYYNLFKTTTDSSERIAADDKYKKTVRIIHDLFGASQLTENYHKKLFDLVTNKNIPEVVEVPKWELFTNLAKICKISARFRPLIIHIYEKDDDTCSQLSNQLSTLAAREDNNGVQFLKILSTGGNTTDATDVPALMAFKDGMCFATLLKPYSAIQQFFDRIGVHHE</sequence>
<dbReference type="Proteomes" id="UP000198287">
    <property type="component" value="Unassembled WGS sequence"/>
</dbReference>
<protein>
    <submittedName>
        <fullName evidence="1">Uncharacterized protein</fullName>
    </submittedName>
</protein>
<dbReference type="SUPFAM" id="SSF52833">
    <property type="entry name" value="Thioredoxin-like"/>
    <property type="match status" value="1"/>
</dbReference>